<gene>
    <name evidence="1" type="ORF">NM208_g12089</name>
</gene>
<evidence type="ECO:0000313" key="1">
    <source>
        <dbReference type="EMBL" id="KAJ3524352.1"/>
    </source>
</evidence>
<evidence type="ECO:0000313" key="2">
    <source>
        <dbReference type="Proteomes" id="UP001148629"/>
    </source>
</evidence>
<keyword evidence="2" id="KW-1185">Reference proteome</keyword>
<comment type="caution">
    <text evidence="1">The sequence shown here is derived from an EMBL/GenBank/DDBJ whole genome shotgun (WGS) entry which is preliminary data.</text>
</comment>
<reference evidence="1" key="1">
    <citation type="submission" date="2022-08" db="EMBL/GenBank/DDBJ databases">
        <title>Genome Sequence of Fusarium decemcellulare.</title>
        <authorList>
            <person name="Buettner E."/>
        </authorList>
    </citation>
    <scope>NUCLEOTIDE SEQUENCE</scope>
    <source>
        <strain evidence="1">Babe19</strain>
    </source>
</reference>
<dbReference type="Proteomes" id="UP001148629">
    <property type="component" value="Unassembled WGS sequence"/>
</dbReference>
<protein>
    <submittedName>
        <fullName evidence="1">Uncharacterized protein</fullName>
    </submittedName>
</protein>
<sequence>MMINKAFDQSFFYLIDEVAVNVKEMFACLDEVPARPPVRLIDLERPLDRLVSYGTAVVDDNLILAGLDAPLVPLFIKVCGRILLKLRDSHRLGLARVEVNLGKALKLLDRSVHLGGLQRADIQLRHLSTAARARVANSNRRRELAVLGRDGEIGEGKGCRYPTYTSSP</sequence>
<organism evidence="1 2">
    <name type="scientific">Fusarium decemcellulare</name>
    <dbReference type="NCBI Taxonomy" id="57161"/>
    <lineage>
        <taxon>Eukaryota</taxon>
        <taxon>Fungi</taxon>
        <taxon>Dikarya</taxon>
        <taxon>Ascomycota</taxon>
        <taxon>Pezizomycotina</taxon>
        <taxon>Sordariomycetes</taxon>
        <taxon>Hypocreomycetidae</taxon>
        <taxon>Hypocreales</taxon>
        <taxon>Nectriaceae</taxon>
        <taxon>Fusarium</taxon>
        <taxon>Fusarium decemcellulare species complex</taxon>
    </lineage>
</organism>
<proteinExistence type="predicted"/>
<accession>A0ACC1RTH7</accession>
<dbReference type="EMBL" id="JANRMS010002094">
    <property type="protein sequence ID" value="KAJ3524352.1"/>
    <property type="molecule type" value="Genomic_DNA"/>
</dbReference>
<name>A0ACC1RTH7_9HYPO</name>